<proteinExistence type="predicted"/>
<accession>A0A0U1KTG2</accession>
<dbReference type="SUPFAM" id="SSF51621">
    <property type="entry name" value="Phosphoenolpyruvate/pyruvate domain"/>
    <property type="match status" value="1"/>
</dbReference>
<dbReference type="EMBL" id="CTRP01000003">
    <property type="protein sequence ID" value="CQR70712.1"/>
    <property type="molecule type" value="Genomic_DNA"/>
</dbReference>
<dbReference type="InterPro" id="IPR015813">
    <property type="entry name" value="Pyrv/PenolPyrv_kinase-like_dom"/>
</dbReference>
<evidence type="ECO:0000313" key="1">
    <source>
        <dbReference type="EMBL" id="CQR70712.1"/>
    </source>
</evidence>
<dbReference type="PANTHER" id="PTHR42905:SF5">
    <property type="entry name" value="CARBOXYVINYL-CARBOXYPHOSPHONATE PHOSPHORYLMUTASE, CHLOROPLASTIC"/>
    <property type="match status" value="1"/>
</dbReference>
<keyword evidence="2" id="KW-1185">Reference proteome</keyword>
<gene>
    <name evidence="1" type="ORF">SpAn4DRAFT_1690</name>
</gene>
<evidence type="ECO:0000313" key="2">
    <source>
        <dbReference type="Proteomes" id="UP000049855"/>
    </source>
</evidence>
<name>A0A0U1KTG2_9FIRM</name>
<protein>
    <submittedName>
        <fullName evidence="1">Carboxyphosphonoenolpyruvate phosphonomutase</fullName>
    </submittedName>
</protein>
<dbReference type="Gene3D" id="3.20.20.60">
    <property type="entry name" value="Phosphoenolpyruvate-binding domains"/>
    <property type="match status" value="1"/>
</dbReference>
<dbReference type="Pfam" id="PF13714">
    <property type="entry name" value="PEP_mutase"/>
    <property type="match status" value="1"/>
</dbReference>
<organism evidence="1 2">
    <name type="scientific">Sporomusa ovata</name>
    <dbReference type="NCBI Taxonomy" id="2378"/>
    <lineage>
        <taxon>Bacteria</taxon>
        <taxon>Bacillati</taxon>
        <taxon>Bacillota</taxon>
        <taxon>Negativicutes</taxon>
        <taxon>Selenomonadales</taxon>
        <taxon>Sporomusaceae</taxon>
        <taxon>Sporomusa</taxon>
    </lineage>
</organism>
<dbReference type="CDD" id="cd00377">
    <property type="entry name" value="ICL_PEPM"/>
    <property type="match status" value="1"/>
</dbReference>
<dbReference type="Proteomes" id="UP000049855">
    <property type="component" value="Unassembled WGS sequence"/>
</dbReference>
<dbReference type="InterPro" id="IPR040442">
    <property type="entry name" value="Pyrv_kinase-like_dom_sf"/>
</dbReference>
<keyword evidence="1" id="KW-0670">Pyruvate</keyword>
<dbReference type="GO" id="GO:0016833">
    <property type="term" value="F:oxo-acid-lyase activity"/>
    <property type="evidence" value="ECO:0007669"/>
    <property type="project" value="UniProtKB-ARBA"/>
</dbReference>
<dbReference type="PANTHER" id="PTHR42905">
    <property type="entry name" value="PHOSPHOENOLPYRUVATE CARBOXYLASE"/>
    <property type="match status" value="1"/>
</dbReference>
<dbReference type="InterPro" id="IPR018523">
    <property type="entry name" value="Isocitrate_lyase_ph_CS"/>
</dbReference>
<reference evidence="2" key="1">
    <citation type="submission" date="2015-03" db="EMBL/GenBank/DDBJ databases">
        <authorList>
            <person name="Nijsse Bart"/>
        </authorList>
    </citation>
    <scope>NUCLEOTIDE SEQUENCE [LARGE SCALE GENOMIC DNA]</scope>
</reference>
<dbReference type="PROSITE" id="PS00161">
    <property type="entry name" value="ISOCITRATE_LYASE"/>
    <property type="match status" value="1"/>
</dbReference>
<dbReference type="AlphaFoldDB" id="A0A0U1KTG2"/>
<sequence length="298" mass="32489">MKNLTDKATKLRKLLMGPDILVLPGIYDALTAKIAEKVGFNVVVMGGYSIAAAKLAQPDVGYLSMTEMAEAVKVINNAIDLPVMADGDTGYGNALSVRRTVREYEQAGAAAIIFEDQVWPKRCGHMGGKEVIAPEEHEQKIRAAVEAKVNPATLIVARTDARSVLGLDNAIERGKRYLAAGAEALFIEAPQDERELERIGKTFPDAILIANMIEGGKTPGLTAGQLQALGFKIVFWPCTALYAVVHSLTAIFTELKETGTTKRYEDSMLNFSEFNQFVGLEKFQELEQKYKFGGGKNT</sequence>
<dbReference type="RefSeq" id="WP_028972310.1">
    <property type="nucleotide sequence ID" value="NZ_CTRP01000003.1"/>
</dbReference>
<dbReference type="InterPro" id="IPR039556">
    <property type="entry name" value="ICL/PEPM"/>
</dbReference>